<accession>A0A1H8WNW5</accession>
<dbReference type="EMBL" id="FODV01000034">
    <property type="protein sequence ID" value="SEP28768.1"/>
    <property type="molecule type" value="Genomic_DNA"/>
</dbReference>
<evidence type="ECO:0000313" key="2">
    <source>
        <dbReference type="EMBL" id="SEP28768.1"/>
    </source>
</evidence>
<sequence length="261" mass="30014">MTATTETLLEKINELEHRLETVERNNQRLRDTVETLEDENDRLRDQLDDATETIETLERTVTIRHDRQLAHLEEIIIGEDGILVDDQEAHLAERGPILDYLQDVVHTEDLHAEQQTRSKHDAKLERKLAMIADETDVELTDTAIAGEDKLQRLLTYGPEDIADRVYNVHHRARDVLAHATSWGQRTRDKFGERVVMSARTVKEKLGLKRDETLSSTEVRRVFEKLEQLAADSPRRVRAITGGSKTNKLVISLRSEETTRRG</sequence>
<evidence type="ECO:0000256" key="1">
    <source>
        <dbReference type="SAM" id="Coils"/>
    </source>
</evidence>
<dbReference type="RefSeq" id="WP_139246801.1">
    <property type="nucleotide sequence ID" value="NZ_FODV01000034.1"/>
</dbReference>
<reference evidence="3" key="1">
    <citation type="submission" date="2016-10" db="EMBL/GenBank/DDBJ databases">
        <authorList>
            <person name="Varghese N."/>
            <person name="Submissions S."/>
        </authorList>
    </citation>
    <scope>NUCLEOTIDE SEQUENCE [LARGE SCALE GENOMIC DNA]</scope>
    <source>
        <strain evidence="3">CGMCC 1.10121</strain>
    </source>
</reference>
<gene>
    <name evidence="2" type="ORF">SAMN04487948_13416</name>
</gene>
<keyword evidence="1" id="KW-0175">Coiled coil</keyword>
<organism evidence="2 3">
    <name type="scientific">Halogranum amylolyticum</name>
    <dbReference type="NCBI Taxonomy" id="660520"/>
    <lineage>
        <taxon>Archaea</taxon>
        <taxon>Methanobacteriati</taxon>
        <taxon>Methanobacteriota</taxon>
        <taxon>Stenosarchaea group</taxon>
        <taxon>Halobacteria</taxon>
        <taxon>Halobacteriales</taxon>
        <taxon>Haloferacaceae</taxon>
    </lineage>
</organism>
<proteinExistence type="predicted"/>
<dbReference type="AlphaFoldDB" id="A0A1H8WNW5"/>
<dbReference type="OrthoDB" id="346388at2157"/>
<evidence type="ECO:0000313" key="3">
    <source>
        <dbReference type="Proteomes" id="UP000199126"/>
    </source>
</evidence>
<protein>
    <submittedName>
        <fullName evidence="2">Uncharacterized protein</fullName>
    </submittedName>
</protein>
<name>A0A1H8WNW5_9EURY</name>
<keyword evidence="3" id="KW-1185">Reference proteome</keyword>
<dbReference type="Proteomes" id="UP000199126">
    <property type="component" value="Unassembled WGS sequence"/>
</dbReference>
<feature type="coiled-coil region" evidence="1">
    <location>
        <begin position="5"/>
        <end position="60"/>
    </location>
</feature>